<organism evidence="1 2">
    <name type="scientific">Popillia japonica</name>
    <name type="common">Japanese beetle</name>
    <dbReference type="NCBI Taxonomy" id="7064"/>
    <lineage>
        <taxon>Eukaryota</taxon>
        <taxon>Metazoa</taxon>
        <taxon>Ecdysozoa</taxon>
        <taxon>Arthropoda</taxon>
        <taxon>Hexapoda</taxon>
        <taxon>Insecta</taxon>
        <taxon>Pterygota</taxon>
        <taxon>Neoptera</taxon>
        <taxon>Endopterygota</taxon>
        <taxon>Coleoptera</taxon>
        <taxon>Polyphaga</taxon>
        <taxon>Scarabaeiformia</taxon>
        <taxon>Scarabaeidae</taxon>
        <taxon>Rutelinae</taxon>
        <taxon>Popillia</taxon>
    </lineage>
</organism>
<dbReference type="Gene3D" id="3.30.420.10">
    <property type="entry name" value="Ribonuclease H-like superfamily/Ribonuclease H"/>
    <property type="match status" value="1"/>
</dbReference>
<sequence>MFGESCGGQCMNARTELVFIYGNLTADRYINKCLANHVVPFGPYIGNGCLLMHDNAHPHAARVTTNYLRTHTPLALPQIICKKWRFACCHDQQGVLIQLSTCATCWDGVLGGGRDHRKTYGS</sequence>
<evidence type="ECO:0000313" key="1">
    <source>
        <dbReference type="EMBL" id="KAK9746795.1"/>
    </source>
</evidence>
<dbReference type="GO" id="GO:0003676">
    <property type="term" value="F:nucleic acid binding"/>
    <property type="evidence" value="ECO:0007669"/>
    <property type="project" value="InterPro"/>
</dbReference>
<protein>
    <recommendedName>
        <fullName evidence="3">Transposase</fullName>
    </recommendedName>
</protein>
<evidence type="ECO:0000313" key="2">
    <source>
        <dbReference type="Proteomes" id="UP001458880"/>
    </source>
</evidence>
<reference evidence="1 2" key="1">
    <citation type="journal article" date="2024" name="BMC Genomics">
        <title>De novo assembly and annotation of Popillia japonica's genome with initial clues to its potential as an invasive pest.</title>
        <authorList>
            <person name="Cucini C."/>
            <person name="Boschi S."/>
            <person name="Funari R."/>
            <person name="Cardaioli E."/>
            <person name="Iannotti N."/>
            <person name="Marturano G."/>
            <person name="Paoli F."/>
            <person name="Bruttini M."/>
            <person name="Carapelli A."/>
            <person name="Frati F."/>
            <person name="Nardi F."/>
        </authorList>
    </citation>
    <scope>NUCLEOTIDE SEQUENCE [LARGE SCALE GENOMIC DNA]</scope>
    <source>
        <strain evidence="1">DMR45628</strain>
    </source>
</reference>
<accession>A0AAW1ML51</accession>
<dbReference type="AlphaFoldDB" id="A0AAW1ML51"/>
<evidence type="ECO:0008006" key="3">
    <source>
        <dbReference type="Google" id="ProtNLM"/>
    </source>
</evidence>
<dbReference type="EMBL" id="JASPKY010000037">
    <property type="protein sequence ID" value="KAK9746795.1"/>
    <property type="molecule type" value="Genomic_DNA"/>
</dbReference>
<dbReference type="Proteomes" id="UP001458880">
    <property type="component" value="Unassembled WGS sequence"/>
</dbReference>
<comment type="caution">
    <text evidence="1">The sequence shown here is derived from an EMBL/GenBank/DDBJ whole genome shotgun (WGS) entry which is preliminary data.</text>
</comment>
<dbReference type="InterPro" id="IPR036397">
    <property type="entry name" value="RNaseH_sf"/>
</dbReference>
<proteinExistence type="predicted"/>
<keyword evidence="2" id="KW-1185">Reference proteome</keyword>
<gene>
    <name evidence="1" type="ORF">QE152_g5838</name>
</gene>
<name>A0AAW1ML51_POPJA</name>